<dbReference type="Proteomes" id="UP000037460">
    <property type="component" value="Unassembled WGS sequence"/>
</dbReference>
<dbReference type="EMBL" id="JWZX01001548">
    <property type="protein sequence ID" value="KOO33317.1"/>
    <property type="molecule type" value="Genomic_DNA"/>
</dbReference>
<dbReference type="AlphaFoldDB" id="A0A0M0K3X9"/>
<sequence length="42" mass="4805">MIVRAPTTEPRHRVRHSLPRRHVLPRVRAARARTGHRSSASA</sequence>
<protein>
    <submittedName>
        <fullName evidence="1">Uncharacterized protein</fullName>
    </submittedName>
</protein>
<evidence type="ECO:0000313" key="1">
    <source>
        <dbReference type="EMBL" id="KOO33317.1"/>
    </source>
</evidence>
<gene>
    <name evidence="1" type="ORF">Ctob_015964</name>
</gene>
<organism evidence="1 2">
    <name type="scientific">Chrysochromulina tobinii</name>
    <dbReference type="NCBI Taxonomy" id="1460289"/>
    <lineage>
        <taxon>Eukaryota</taxon>
        <taxon>Haptista</taxon>
        <taxon>Haptophyta</taxon>
        <taxon>Prymnesiophyceae</taxon>
        <taxon>Prymnesiales</taxon>
        <taxon>Chrysochromulinaceae</taxon>
        <taxon>Chrysochromulina</taxon>
    </lineage>
</organism>
<reference evidence="2" key="1">
    <citation type="journal article" date="2015" name="PLoS Genet.">
        <title>Genome Sequence and Transcriptome Analyses of Chrysochromulina tobin: Metabolic Tools for Enhanced Algal Fitness in the Prominent Order Prymnesiales (Haptophyceae).</title>
        <authorList>
            <person name="Hovde B.T."/>
            <person name="Deodato C.R."/>
            <person name="Hunsperger H.M."/>
            <person name="Ryken S.A."/>
            <person name="Yost W."/>
            <person name="Jha R.K."/>
            <person name="Patterson J."/>
            <person name="Monnat R.J. Jr."/>
            <person name="Barlow S.B."/>
            <person name="Starkenburg S.R."/>
            <person name="Cattolico R.A."/>
        </authorList>
    </citation>
    <scope>NUCLEOTIDE SEQUENCE</scope>
    <source>
        <strain evidence="2">CCMP291</strain>
    </source>
</reference>
<accession>A0A0M0K3X9</accession>
<evidence type="ECO:0000313" key="2">
    <source>
        <dbReference type="Proteomes" id="UP000037460"/>
    </source>
</evidence>
<name>A0A0M0K3X9_9EUKA</name>
<keyword evidence="2" id="KW-1185">Reference proteome</keyword>
<proteinExistence type="predicted"/>
<comment type="caution">
    <text evidence="1">The sequence shown here is derived from an EMBL/GenBank/DDBJ whole genome shotgun (WGS) entry which is preliminary data.</text>
</comment>